<dbReference type="OrthoDB" id="2356263at2"/>
<dbReference type="Pfam" id="PF16914">
    <property type="entry name" value="TetR_C_12"/>
    <property type="match status" value="1"/>
</dbReference>
<dbReference type="GO" id="GO:0000976">
    <property type="term" value="F:transcription cis-regulatory region binding"/>
    <property type="evidence" value="ECO:0007669"/>
    <property type="project" value="TreeGrafter"/>
</dbReference>
<reference evidence="7 8" key="1">
    <citation type="submission" date="2019-05" db="EMBL/GenBank/DDBJ databases">
        <title>Georgenia *** sp. nov., and Georgenia *** sp. nov., isolated from the intestinal contents of plateau pika (Ochotona curzoniae) in the Qinghai-Tibet plateau of China.</title>
        <authorList>
            <person name="Tian Z."/>
        </authorList>
    </citation>
    <scope>NUCLEOTIDE SEQUENCE [LARGE SCALE GENOMIC DNA]</scope>
    <source>
        <strain evidence="7 8">Z443</strain>
    </source>
</reference>
<organism evidence="7 8">
    <name type="scientific">Georgenia yuyongxinii</name>
    <dbReference type="NCBI Taxonomy" id="2589797"/>
    <lineage>
        <taxon>Bacteria</taxon>
        <taxon>Bacillati</taxon>
        <taxon>Actinomycetota</taxon>
        <taxon>Actinomycetes</taxon>
        <taxon>Micrococcales</taxon>
        <taxon>Bogoriellaceae</taxon>
        <taxon>Georgenia</taxon>
    </lineage>
</organism>
<dbReference type="SUPFAM" id="SSF48498">
    <property type="entry name" value="Tetracyclin repressor-like, C-terminal domain"/>
    <property type="match status" value="1"/>
</dbReference>
<dbReference type="RefSeq" id="WP_139929641.1">
    <property type="nucleotide sequence ID" value="NZ_CP040915.1"/>
</dbReference>
<evidence type="ECO:0000256" key="1">
    <source>
        <dbReference type="ARBA" id="ARBA00023015"/>
    </source>
</evidence>
<evidence type="ECO:0000256" key="2">
    <source>
        <dbReference type="ARBA" id="ARBA00023125"/>
    </source>
</evidence>
<evidence type="ECO:0000256" key="4">
    <source>
        <dbReference type="PROSITE-ProRule" id="PRU00335"/>
    </source>
</evidence>
<evidence type="ECO:0000313" key="7">
    <source>
        <dbReference type="EMBL" id="QDC25428.1"/>
    </source>
</evidence>
<dbReference type="Pfam" id="PF00440">
    <property type="entry name" value="TetR_N"/>
    <property type="match status" value="1"/>
</dbReference>
<evidence type="ECO:0000259" key="6">
    <source>
        <dbReference type="PROSITE" id="PS50977"/>
    </source>
</evidence>
<keyword evidence="2 4" id="KW-0238">DNA-binding</keyword>
<accession>A0A5B8C530</accession>
<dbReference type="PANTHER" id="PTHR30055:SF234">
    <property type="entry name" value="HTH-TYPE TRANSCRIPTIONAL REGULATOR BETI"/>
    <property type="match status" value="1"/>
</dbReference>
<dbReference type="GO" id="GO:0003700">
    <property type="term" value="F:DNA-binding transcription factor activity"/>
    <property type="evidence" value="ECO:0007669"/>
    <property type="project" value="TreeGrafter"/>
</dbReference>
<evidence type="ECO:0000256" key="5">
    <source>
        <dbReference type="SAM" id="MobiDB-lite"/>
    </source>
</evidence>
<dbReference type="KEGG" id="gyu:FE374_13130"/>
<dbReference type="EMBL" id="CP040915">
    <property type="protein sequence ID" value="QDC25428.1"/>
    <property type="molecule type" value="Genomic_DNA"/>
</dbReference>
<evidence type="ECO:0000313" key="8">
    <source>
        <dbReference type="Proteomes" id="UP000314616"/>
    </source>
</evidence>
<gene>
    <name evidence="7" type="ORF">FE374_13130</name>
</gene>
<keyword evidence="1" id="KW-0805">Transcription regulation</keyword>
<dbReference type="InterPro" id="IPR009057">
    <property type="entry name" value="Homeodomain-like_sf"/>
</dbReference>
<protein>
    <submittedName>
        <fullName evidence="7">TetR family transcriptional regulator</fullName>
    </submittedName>
</protein>
<feature type="compositionally biased region" description="Basic and acidic residues" evidence="5">
    <location>
        <begin position="198"/>
        <end position="212"/>
    </location>
</feature>
<sequence length="219" mass="23411">MANPRQPPAPSPRGAATRARIRDAASDLFVRAPRSEVSVAAIAAAAGVYPNQITHHFGSKDALFVDAAFANLLRDTARLRTAGSRAKSVSAFRSVLARTALLMPSLPLVVSALGIAGDSPGSTYLIQRNLDLLFVRSERFIRERSARDGWSTSPELAREVRTFWSATFGAVLLSRAGFPGGASEVDLARILNLTDDARQPEAHRHDAGDDGPTKGPVSR</sequence>
<proteinExistence type="predicted"/>
<feature type="domain" description="HTH tetR-type" evidence="6">
    <location>
        <begin position="15"/>
        <end position="75"/>
    </location>
</feature>
<keyword evidence="3" id="KW-0804">Transcription</keyword>
<dbReference type="AlphaFoldDB" id="A0A5B8C530"/>
<dbReference type="Gene3D" id="1.10.357.10">
    <property type="entry name" value="Tetracycline Repressor, domain 2"/>
    <property type="match status" value="1"/>
</dbReference>
<dbReference type="PROSITE" id="PS50977">
    <property type="entry name" value="HTH_TETR_2"/>
    <property type="match status" value="1"/>
</dbReference>
<dbReference type="InterPro" id="IPR011075">
    <property type="entry name" value="TetR_C"/>
</dbReference>
<dbReference type="InterPro" id="IPR001647">
    <property type="entry name" value="HTH_TetR"/>
</dbReference>
<dbReference type="PANTHER" id="PTHR30055">
    <property type="entry name" value="HTH-TYPE TRANSCRIPTIONAL REGULATOR RUTR"/>
    <property type="match status" value="1"/>
</dbReference>
<dbReference type="InterPro" id="IPR036271">
    <property type="entry name" value="Tet_transcr_reg_TetR-rel_C_sf"/>
</dbReference>
<name>A0A5B8C530_9MICO</name>
<feature type="region of interest" description="Disordered" evidence="5">
    <location>
        <begin position="198"/>
        <end position="219"/>
    </location>
</feature>
<evidence type="ECO:0000256" key="3">
    <source>
        <dbReference type="ARBA" id="ARBA00023163"/>
    </source>
</evidence>
<feature type="DNA-binding region" description="H-T-H motif" evidence="4">
    <location>
        <begin position="38"/>
        <end position="57"/>
    </location>
</feature>
<dbReference type="InterPro" id="IPR050109">
    <property type="entry name" value="HTH-type_TetR-like_transc_reg"/>
</dbReference>
<dbReference type="SUPFAM" id="SSF46689">
    <property type="entry name" value="Homeodomain-like"/>
    <property type="match status" value="1"/>
</dbReference>
<dbReference type="Proteomes" id="UP000314616">
    <property type="component" value="Chromosome"/>
</dbReference>